<sequence length="102" mass="12332">MLDIGFRTRKDSTYKKDYVVIPYKLDIGSIQEKATLGNRTRKDYVGYKIHKKDYLDIVGCIPYKKRLIRFRFKEKATLDIGFRTRKGYVGYRIPYKKRLRWV</sequence>
<name>A0AAV4XNZ8_CAEEX</name>
<reference evidence="1 2" key="1">
    <citation type="submission" date="2021-06" db="EMBL/GenBank/DDBJ databases">
        <title>Caerostris extrusa draft genome.</title>
        <authorList>
            <person name="Kono N."/>
            <person name="Arakawa K."/>
        </authorList>
    </citation>
    <scope>NUCLEOTIDE SEQUENCE [LARGE SCALE GENOMIC DNA]</scope>
</reference>
<comment type="caution">
    <text evidence="1">The sequence shown here is derived from an EMBL/GenBank/DDBJ whole genome shotgun (WGS) entry which is preliminary data.</text>
</comment>
<keyword evidence="2" id="KW-1185">Reference proteome</keyword>
<protein>
    <submittedName>
        <fullName evidence="1">Uncharacterized protein</fullName>
    </submittedName>
</protein>
<evidence type="ECO:0000313" key="2">
    <source>
        <dbReference type="Proteomes" id="UP001054945"/>
    </source>
</evidence>
<dbReference type="Proteomes" id="UP001054945">
    <property type="component" value="Unassembled WGS sequence"/>
</dbReference>
<gene>
    <name evidence="1" type="ORF">CEXT_308601</name>
</gene>
<proteinExistence type="predicted"/>
<dbReference type="AlphaFoldDB" id="A0AAV4XNZ8"/>
<accession>A0AAV4XNZ8</accession>
<organism evidence="1 2">
    <name type="scientific">Caerostris extrusa</name>
    <name type="common">Bark spider</name>
    <name type="synonym">Caerostris bankana</name>
    <dbReference type="NCBI Taxonomy" id="172846"/>
    <lineage>
        <taxon>Eukaryota</taxon>
        <taxon>Metazoa</taxon>
        <taxon>Ecdysozoa</taxon>
        <taxon>Arthropoda</taxon>
        <taxon>Chelicerata</taxon>
        <taxon>Arachnida</taxon>
        <taxon>Araneae</taxon>
        <taxon>Araneomorphae</taxon>
        <taxon>Entelegynae</taxon>
        <taxon>Araneoidea</taxon>
        <taxon>Araneidae</taxon>
        <taxon>Caerostris</taxon>
    </lineage>
</organism>
<evidence type="ECO:0000313" key="1">
    <source>
        <dbReference type="EMBL" id="GIY95819.1"/>
    </source>
</evidence>
<dbReference type="EMBL" id="BPLR01000583">
    <property type="protein sequence ID" value="GIY95819.1"/>
    <property type="molecule type" value="Genomic_DNA"/>
</dbReference>